<dbReference type="InterPro" id="IPR041588">
    <property type="entry name" value="Integrase_H2C2"/>
</dbReference>
<dbReference type="Proteomes" id="UP001146120">
    <property type="component" value="Unassembled WGS sequence"/>
</dbReference>
<name>A0AAV2YW58_9STRA</name>
<protein>
    <recommendedName>
        <fullName evidence="3">CCHC-type domain-containing protein</fullName>
    </recommendedName>
</protein>
<evidence type="ECO:0000313" key="4">
    <source>
        <dbReference type="EMBL" id="DAZ98230.1"/>
    </source>
</evidence>
<dbReference type="InterPro" id="IPR021109">
    <property type="entry name" value="Peptidase_aspartic_dom_sf"/>
</dbReference>
<dbReference type="InterPro" id="IPR032567">
    <property type="entry name" value="RTL1-rel"/>
</dbReference>
<dbReference type="Pfam" id="PF00098">
    <property type="entry name" value="zf-CCHC"/>
    <property type="match status" value="1"/>
</dbReference>
<reference evidence="4" key="2">
    <citation type="journal article" date="2023" name="Microbiol Resour">
        <title>Decontamination and Annotation of the Draft Genome Sequence of the Oomycete Lagenidium giganteum ARSEF 373.</title>
        <authorList>
            <person name="Morgan W.R."/>
            <person name="Tartar A."/>
        </authorList>
    </citation>
    <scope>NUCLEOTIDE SEQUENCE</scope>
    <source>
        <strain evidence="4">ARSEF 373</strain>
    </source>
</reference>
<proteinExistence type="predicted"/>
<dbReference type="FunFam" id="1.10.340.70:FF:000001">
    <property type="entry name" value="Retrovirus-related Pol polyprotein from transposon gypsy-like Protein"/>
    <property type="match status" value="1"/>
</dbReference>
<feature type="compositionally biased region" description="Basic and acidic residues" evidence="2">
    <location>
        <begin position="174"/>
        <end position="203"/>
    </location>
</feature>
<dbReference type="InterPro" id="IPR036875">
    <property type="entry name" value="Znf_CCHC_sf"/>
</dbReference>
<dbReference type="Gene3D" id="4.10.60.10">
    <property type="entry name" value="Zinc finger, CCHC-type"/>
    <property type="match status" value="1"/>
</dbReference>
<reference evidence="4" key="1">
    <citation type="submission" date="2022-11" db="EMBL/GenBank/DDBJ databases">
        <authorList>
            <person name="Morgan W.R."/>
            <person name="Tartar A."/>
        </authorList>
    </citation>
    <scope>NUCLEOTIDE SEQUENCE</scope>
    <source>
        <strain evidence="4">ARSEF 373</strain>
    </source>
</reference>
<evidence type="ECO:0000256" key="1">
    <source>
        <dbReference type="PROSITE-ProRule" id="PRU00047"/>
    </source>
</evidence>
<dbReference type="Gene3D" id="2.40.70.10">
    <property type="entry name" value="Acid Proteases"/>
    <property type="match status" value="1"/>
</dbReference>
<dbReference type="SUPFAM" id="SSF57756">
    <property type="entry name" value="Retrovirus zinc finger-like domains"/>
    <property type="match status" value="1"/>
</dbReference>
<keyword evidence="1" id="KW-0862">Zinc</keyword>
<evidence type="ECO:0000256" key="2">
    <source>
        <dbReference type="SAM" id="MobiDB-lite"/>
    </source>
</evidence>
<feature type="domain" description="CCHC-type" evidence="3">
    <location>
        <begin position="207"/>
        <end position="222"/>
    </location>
</feature>
<feature type="region of interest" description="Disordered" evidence="2">
    <location>
        <begin position="166"/>
        <end position="204"/>
    </location>
</feature>
<dbReference type="PANTHER" id="PTHR15503:SF22">
    <property type="entry name" value="TRANSPOSON TY3-I GAG POLYPROTEIN"/>
    <property type="match status" value="1"/>
</dbReference>
<gene>
    <name evidence="4" type="ORF">N0F65_011698</name>
</gene>
<sequence length="481" mass="55953">MFEQFMYHLQLQNQPYQDQVNRQMNEANQHFERLLSLQGNSIKHGDPPRYSGKLIEDLELWIFQTQEYYQSQRDLMEEDSSTFVTLISNNLGKTLRARFRPTDVEYNLRERLIKLRQSQTINDYVSEFHNLLAQTEIPISELEKRLYFQSDLQAVTIATNFEFAHFANKPPTKPNDRHPPKKFDKPGKTPKSDEDKSQNDWKKSATCHKCGKKGHIAPDCKSHERTETNNYISGSFYAILKSQRIFEELARDLNLAVREDPTDMITVDLGLGQSVRQPKKTVEMSLNIPGFPILTGPFLVMPIPENNDVILGMIWLREQNPIIDWNALTLQPRASSDQWRLQRPDKRSCRNVGGRRRRRQSVEREILNHYKHVGHQAFEHKAAQVSLSKLLEAANGREVMAVMKSSPSLHEAMKSANAYDQRGLVVPDNEDLKNRVISENHNTDTAGHPGYFKTYIAVQKKYYWPRMSKYIQHFVNTCEHL</sequence>
<dbReference type="Pfam" id="PF03732">
    <property type="entry name" value="Retrotrans_gag"/>
    <property type="match status" value="1"/>
</dbReference>
<organism evidence="4 5">
    <name type="scientific">Lagenidium giganteum</name>
    <dbReference type="NCBI Taxonomy" id="4803"/>
    <lineage>
        <taxon>Eukaryota</taxon>
        <taxon>Sar</taxon>
        <taxon>Stramenopiles</taxon>
        <taxon>Oomycota</taxon>
        <taxon>Peronosporomycetes</taxon>
        <taxon>Pythiales</taxon>
        <taxon>Pythiaceae</taxon>
    </lineage>
</organism>
<keyword evidence="1" id="KW-0863">Zinc-finger</keyword>
<keyword evidence="5" id="KW-1185">Reference proteome</keyword>
<dbReference type="PROSITE" id="PS50158">
    <property type="entry name" value="ZF_CCHC"/>
    <property type="match status" value="1"/>
</dbReference>
<dbReference type="AlphaFoldDB" id="A0AAV2YW58"/>
<dbReference type="EMBL" id="DAKRPA010000112">
    <property type="protein sequence ID" value="DAZ98230.1"/>
    <property type="molecule type" value="Genomic_DNA"/>
</dbReference>
<dbReference type="SMART" id="SM00343">
    <property type="entry name" value="ZnF_C2HC"/>
    <property type="match status" value="1"/>
</dbReference>
<accession>A0AAV2YW58</accession>
<dbReference type="GO" id="GO:0003676">
    <property type="term" value="F:nucleic acid binding"/>
    <property type="evidence" value="ECO:0007669"/>
    <property type="project" value="InterPro"/>
</dbReference>
<dbReference type="PANTHER" id="PTHR15503">
    <property type="entry name" value="LDOC1 RELATED"/>
    <property type="match status" value="1"/>
</dbReference>
<evidence type="ECO:0000259" key="3">
    <source>
        <dbReference type="PROSITE" id="PS50158"/>
    </source>
</evidence>
<dbReference type="GO" id="GO:0008270">
    <property type="term" value="F:zinc ion binding"/>
    <property type="evidence" value="ECO:0007669"/>
    <property type="project" value="UniProtKB-KW"/>
</dbReference>
<keyword evidence="1" id="KW-0479">Metal-binding</keyword>
<dbReference type="Pfam" id="PF17921">
    <property type="entry name" value="Integrase_H2C2"/>
    <property type="match status" value="1"/>
</dbReference>
<dbReference type="InterPro" id="IPR001878">
    <property type="entry name" value="Znf_CCHC"/>
</dbReference>
<comment type="caution">
    <text evidence="4">The sequence shown here is derived from an EMBL/GenBank/DDBJ whole genome shotgun (WGS) entry which is preliminary data.</text>
</comment>
<evidence type="ECO:0000313" key="5">
    <source>
        <dbReference type="Proteomes" id="UP001146120"/>
    </source>
</evidence>
<dbReference type="Gene3D" id="1.10.340.70">
    <property type="match status" value="1"/>
</dbReference>
<dbReference type="InterPro" id="IPR005162">
    <property type="entry name" value="Retrotrans_gag_dom"/>
</dbReference>